<accession>A0AAV9D626</accession>
<dbReference type="InterPro" id="IPR013783">
    <property type="entry name" value="Ig-like_fold"/>
</dbReference>
<dbReference type="Gene3D" id="1.25.40.20">
    <property type="entry name" value="Ankyrin repeat-containing domain"/>
    <property type="match status" value="1"/>
</dbReference>
<dbReference type="PROSITE" id="PS50297">
    <property type="entry name" value="ANK_REP_REGION"/>
    <property type="match status" value="1"/>
</dbReference>
<dbReference type="Pfam" id="PF12796">
    <property type="entry name" value="Ank_2"/>
    <property type="match status" value="1"/>
</dbReference>
<feature type="repeat" description="ANK" evidence="2">
    <location>
        <begin position="427"/>
        <end position="459"/>
    </location>
</feature>
<keyword evidence="5" id="KW-1185">Reference proteome</keyword>
<dbReference type="InterPro" id="IPR014756">
    <property type="entry name" value="Ig_E-set"/>
</dbReference>
<dbReference type="PROSITE" id="PS50088">
    <property type="entry name" value="ANK_REPEAT"/>
    <property type="match status" value="1"/>
</dbReference>
<evidence type="ECO:0000313" key="4">
    <source>
        <dbReference type="EMBL" id="KAK1295583.1"/>
    </source>
</evidence>
<organism evidence="4 5">
    <name type="scientific">Acorus calamus</name>
    <name type="common">Sweet flag</name>
    <dbReference type="NCBI Taxonomy" id="4465"/>
    <lineage>
        <taxon>Eukaryota</taxon>
        <taxon>Viridiplantae</taxon>
        <taxon>Streptophyta</taxon>
        <taxon>Embryophyta</taxon>
        <taxon>Tracheophyta</taxon>
        <taxon>Spermatophyta</taxon>
        <taxon>Magnoliopsida</taxon>
        <taxon>Liliopsida</taxon>
        <taxon>Acoraceae</taxon>
        <taxon>Acorus</taxon>
    </lineage>
</organism>
<feature type="region of interest" description="Disordered" evidence="3">
    <location>
        <begin position="12"/>
        <end position="54"/>
    </location>
</feature>
<dbReference type="GO" id="GO:0006357">
    <property type="term" value="P:regulation of transcription by RNA polymerase II"/>
    <property type="evidence" value="ECO:0007669"/>
    <property type="project" value="TreeGrafter"/>
</dbReference>
<proteinExistence type="predicted"/>
<dbReference type="SUPFAM" id="SSF48403">
    <property type="entry name" value="Ankyrin repeat"/>
    <property type="match status" value="1"/>
</dbReference>
<reference evidence="4" key="2">
    <citation type="submission" date="2023-06" db="EMBL/GenBank/DDBJ databases">
        <authorList>
            <person name="Ma L."/>
            <person name="Liu K.-W."/>
            <person name="Li Z."/>
            <person name="Hsiao Y.-Y."/>
            <person name="Qi Y."/>
            <person name="Fu T."/>
            <person name="Tang G."/>
            <person name="Zhang D."/>
            <person name="Sun W.-H."/>
            <person name="Liu D.-K."/>
            <person name="Li Y."/>
            <person name="Chen G.-Z."/>
            <person name="Liu X.-D."/>
            <person name="Liao X.-Y."/>
            <person name="Jiang Y.-T."/>
            <person name="Yu X."/>
            <person name="Hao Y."/>
            <person name="Huang J."/>
            <person name="Zhao X.-W."/>
            <person name="Ke S."/>
            <person name="Chen Y.-Y."/>
            <person name="Wu W.-L."/>
            <person name="Hsu J.-L."/>
            <person name="Lin Y.-F."/>
            <person name="Huang M.-D."/>
            <person name="Li C.-Y."/>
            <person name="Huang L."/>
            <person name="Wang Z.-W."/>
            <person name="Zhao X."/>
            <person name="Zhong W.-Y."/>
            <person name="Peng D.-H."/>
            <person name="Ahmad S."/>
            <person name="Lan S."/>
            <person name="Zhang J.-S."/>
            <person name="Tsai W.-C."/>
            <person name="Van De Peer Y."/>
            <person name="Liu Z.-J."/>
        </authorList>
    </citation>
    <scope>NUCLEOTIDE SEQUENCE</scope>
    <source>
        <strain evidence="4">CP</strain>
        <tissue evidence="4">Leaves</tissue>
    </source>
</reference>
<comment type="caution">
    <text evidence="4">The sequence shown here is derived from an EMBL/GenBank/DDBJ whole genome shotgun (WGS) entry which is preliminary data.</text>
</comment>
<dbReference type="Gene3D" id="2.60.40.10">
    <property type="entry name" value="Immunoglobulins"/>
    <property type="match status" value="1"/>
</dbReference>
<gene>
    <name evidence="4" type="primary">CMTA3</name>
    <name evidence="4" type="ORF">QJS10_CPA16g01740</name>
</gene>
<feature type="region of interest" description="Disordered" evidence="3">
    <location>
        <begin position="709"/>
        <end position="736"/>
    </location>
</feature>
<dbReference type="AlphaFoldDB" id="A0AAV9D626"/>
<dbReference type="PANTHER" id="PTHR23335:SF0">
    <property type="entry name" value="CALMODULIN-BINDING TRANSCRIPTION ACTIVATOR 2-LIKE ISOFORM X1"/>
    <property type="match status" value="1"/>
</dbReference>
<dbReference type="PANTHER" id="PTHR23335">
    <property type="entry name" value="CALMODULIN-BINDING TRANSCRIPTION ACTIVATOR CAMTA"/>
    <property type="match status" value="1"/>
</dbReference>
<evidence type="ECO:0000256" key="1">
    <source>
        <dbReference type="ARBA" id="ARBA00023043"/>
    </source>
</evidence>
<reference evidence="4" key="1">
    <citation type="journal article" date="2023" name="Nat. Commun.">
        <title>Diploid and tetraploid genomes of Acorus and the evolution of monocots.</title>
        <authorList>
            <person name="Ma L."/>
            <person name="Liu K.W."/>
            <person name="Li Z."/>
            <person name="Hsiao Y.Y."/>
            <person name="Qi Y."/>
            <person name="Fu T."/>
            <person name="Tang G.D."/>
            <person name="Zhang D."/>
            <person name="Sun W.H."/>
            <person name="Liu D.K."/>
            <person name="Li Y."/>
            <person name="Chen G.Z."/>
            <person name="Liu X.D."/>
            <person name="Liao X.Y."/>
            <person name="Jiang Y.T."/>
            <person name="Yu X."/>
            <person name="Hao Y."/>
            <person name="Huang J."/>
            <person name="Zhao X.W."/>
            <person name="Ke S."/>
            <person name="Chen Y.Y."/>
            <person name="Wu W.L."/>
            <person name="Hsu J.L."/>
            <person name="Lin Y.F."/>
            <person name="Huang M.D."/>
            <person name="Li C.Y."/>
            <person name="Huang L."/>
            <person name="Wang Z.W."/>
            <person name="Zhao X."/>
            <person name="Zhong W.Y."/>
            <person name="Peng D.H."/>
            <person name="Ahmad S."/>
            <person name="Lan S."/>
            <person name="Zhang J.S."/>
            <person name="Tsai W.C."/>
            <person name="Van de Peer Y."/>
            <person name="Liu Z.J."/>
        </authorList>
    </citation>
    <scope>NUCLEOTIDE SEQUENCE</scope>
    <source>
        <strain evidence="4">CP</strain>
    </source>
</reference>
<dbReference type="GO" id="GO:0003690">
    <property type="term" value="F:double-stranded DNA binding"/>
    <property type="evidence" value="ECO:0007669"/>
    <property type="project" value="TreeGrafter"/>
</dbReference>
<protein>
    <submittedName>
        <fullName evidence="4">Calmodulin-binding transcription activator 3</fullName>
    </submittedName>
</protein>
<dbReference type="SMART" id="SM00248">
    <property type="entry name" value="ANK"/>
    <property type="match status" value="3"/>
</dbReference>
<dbReference type="GO" id="GO:0003712">
    <property type="term" value="F:transcription coregulator activity"/>
    <property type="evidence" value="ECO:0007669"/>
    <property type="project" value="TreeGrafter"/>
</dbReference>
<evidence type="ECO:0000256" key="3">
    <source>
        <dbReference type="SAM" id="MobiDB-lite"/>
    </source>
</evidence>
<evidence type="ECO:0000256" key="2">
    <source>
        <dbReference type="PROSITE-ProRule" id="PRU00023"/>
    </source>
</evidence>
<keyword evidence="1 2" id="KW-0040">ANK repeat</keyword>
<dbReference type="Proteomes" id="UP001180020">
    <property type="component" value="Unassembled WGS sequence"/>
</dbReference>
<dbReference type="InterPro" id="IPR002110">
    <property type="entry name" value="Ankyrin_rpt"/>
</dbReference>
<dbReference type="GO" id="GO:0005634">
    <property type="term" value="C:nucleus"/>
    <property type="evidence" value="ECO:0007669"/>
    <property type="project" value="TreeGrafter"/>
</dbReference>
<feature type="compositionally biased region" description="Basic and acidic residues" evidence="3">
    <location>
        <begin position="38"/>
        <end position="54"/>
    </location>
</feature>
<dbReference type="SUPFAM" id="SSF81296">
    <property type="entry name" value="E set domains"/>
    <property type="match status" value="1"/>
</dbReference>
<dbReference type="InterPro" id="IPR036770">
    <property type="entry name" value="Ankyrin_rpt-contain_sf"/>
</dbReference>
<evidence type="ECO:0000313" key="5">
    <source>
        <dbReference type="Proteomes" id="UP001180020"/>
    </source>
</evidence>
<name>A0AAV9D626_ACOCL</name>
<feature type="compositionally biased region" description="Basic and acidic residues" evidence="3">
    <location>
        <begin position="711"/>
        <end position="730"/>
    </location>
</feature>
<sequence length="736" mass="82653">MTRRLISSMLDGNSAVKDGTDVGYKVQPNASQPTVARDVQRSAQEHPKEDGDKCTQQFPDKRVIDDARHIYQVPHDLPFHAMPQYQMNDGFSIPSNDHSVEVETNCRPVKDAPEGGLNHHEGLKKLDSFGRWMDKEIGGDCDDSLMPSDSGSYWNTLDTHPEKQEVPSLSHRMQLDIDSLCPSLAQEQLFSIRDFSPDWGYSGVETKVLISGVFLSDMNHPSSMKWCCMFGELEVPAEVLTAYALRCQAPSHATGRVPFYITCGNRLACSEVREFEYRENSSNSNLLSEKTEAEEEVHFQVRFAKMLFHGRDGSRPSCSIEKCNKCSLQNDIRRMQTDHENEWGKIENIIRASEVNRKDPRDILIENFSKPRLCEWLICKIHEEGKGPNVLDEEGQGVIHLAAALGYEWAMYLIVAAGVNPSFRDARGRTGLHWAASFGREETVASLIRLGAPPDAVEDPTSKFPEGQTAADLASSRGHKGIAGYLAEAHLTSQLLSLTLQESVMGSVSATLAAEKAIESVQMEGLVSLTGDGRDMISLRRSLDAVRNSAQAAARIQTAFRLQSFRLRQLTKSNDENSEIEMLVGSLNKTEKIGNFNDHLHGAAAHVRGYRVRKQYRKLVWSVGILEKVILRWRRKRSGLRGFTAVKAGGTIEPGIGKIDEYDFLRQGRKQKEAGVEKALARVHSMARYQESRDQYMRLVTQLQKFKIKDKKNASTEDQNQEEKRAREDILSPMID</sequence>
<dbReference type="FunFam" id="2.60.40.10:FF:000314">
    <property type="entry name" value="Calmodulin-binding transcription activator 2"/>
    <property type="match status" value="1"/>
</dbReference>
<dbReference type="EMBL" id="JAUJYO010000016">
    <property type="protein sequence ID" value="KAK1295583.1"/>
    <property type="molecule type" value="Genomic_DNA"/>
</dbReference>